<evidence type="ECO:0000313" key="2">
    <source>
        <dbReference type="Proteomes" id="UP000241462"/>
    </source>
</evidence>
<reference evidence="1 2" key="1">
    <citation type="journal article" date="2018" name="Mycol. Prog.">
        <title>Coniella lustricola, a new species from submerged detritus.</title>
        <authorList>
            <person name="Raudabaugh D.B."/>
            <person name="Iturriaga T."/>
            <person name="Carver A."/>
            <person name="Mondo S."/>
            <person name="Pangilinan J."/>
            <person name="Lipzen A."/>
            <person name="He G."/>
            <person name="Amirebrahimi M."/>
            <person name="Grigoriev I.V."/>
            <person name="Miller A.N."/>
        </authorList>
    </citation>
    <scope>NUCLEOTIDE SEQUENCE [LARGE SCALE GENOMIC DNA]</scope>
    <source>
        <strain evidence="1 2">B22-T-1</strain>
    </source>
</reference>
<feature type="non-terminal residue" evidence="1">
    <location>
        <position position="100"/>
    </location>
</feature>
<dbReference type="EMBL" id="KZ678524">
    <property type="protein sequence ID" value="PSR80599.1"/>
    <property type="molecule type" value="Genomic_DNA"/>
</dbReference>
<evidence type="ECO:0000313" key="1">
    <source>
        <dbReference type="EMBL" id="PSR80599.1"/>
    </source>
</evidence>
<dbReference type="OrthoDB" id="3520229at2759"/>
<sequence length="100" mass="10069">PTTTATSATASVTGCGSLLYEIPTQDAACAVPYGGNHTEIMSACCGPADVVSYENNCGLYCLAENQNVTSLTNCLTSNGAAYGQVFCNEPGNATASATTT</sequence>
<dbReference type="InParanoid" id="A0A2T3A0L0"/>
<dbReference type="Proteomes" id="UP000241462">
    <property type="component" value="Unassembled WGS sequence"/>
</dbReference>
<accession>A0A2T3A0L0</accession>
<dbReference type="STRING" id="2025994.A0A2T3A0L0"/>
<organism evidence="1 2">
    <name type="scientific">Coniella lustricola</name>
    <dbReference type="NCBI Taxonomy" id="2025994"/>
    <lineage>
        <taxon>Eukaryota</taxon>
        <taxon>Fungi</taxon>
        <taxon>Dikarya</taxon>
        <taxon>Ascomycota</taxon>
        <taxon>Pezizomycotina</taxon>
        <taxon>Sordariomycetes</taxon>
        <taxon>Sordariomycetidae</taxon>
        <taxon>Diaporthales</taxon>
        <taxon>Schizoparmaceae</taxon>
        <taxon>Coniella</taxon>
    </lineage>
</organism>
<protein>
    <submittedName>
        <fullName evidence="1">Uncharacterized protein</fullName>
    </submittedName>
</protein>
<dbReference type="AlphaFoldDB" id="A0A2T3A0L0"/>
<keyword evidence="2" id="KW-1185">Reference proteome</keyword>
<proteinExistence type="predicted"/>
<name>A0A2T3A0L0_9PEZI</name>
<gene>
    <name evidence="1" type="ORF">BD289DRAFT_337547</name>
</gene>
<feature type="non-terminal residue" evidence="1">
    <location>
        <position position="1"/>
    </location>
</feature>